<feature type="transmembrane region" description="Helical" evidence="1">
    <location>
        <begin position="26"/>
        <end position="49"/>
    </location>
</feature>
<dbReference type="WBParaSite" id="TCNE_0000529301-mRNA-1">
    <property type="protein sequence ID" value="TCNE_0000529301-mRNA-1"/>
    <property type="gene ID" value="TCNE_0000529301"/>
</dbReference>
<keyword evidence="2" id="KW-1185">Reference proteome</keyword>
<keyword evidence="1" id="KW-1133">Transmembrane helix</keyword>
<name>A0A183U9X3_TOXCA</name>
<evidence type="ECO:0000313" key="2">
    <source>
        <dbReference type="Proteomes" id="UP000050794"/>
    </source>
</evidence>
<sequence>LAVIVGSGMIAQAIDYDNTLLKHAAWMTHAGLFGAMLAPLCFLGGPVLLRTAWYTAGIVAGC</sequence>
<dbReference type="AlphaFoldDB" id="A0A183U9X3"/>
<protein>
    <submittedName>
        <fullName evidence="3">Ammonium_transp domain-containing protein</fullName>
    </submittedName>
</protein>
<evidence type="ECO:0000313" key="3">
    <source>
        <dbReference type="WBParaSite" id="TCNE_0000529301-mRNA-1"/>
    </source>
</evidence>
<reference evidence="3" key="1">
    <citation type="submission" date="2016-06" db="UniProtKB">
        <authorList>
            <consortium name="WormBaseParasite"/>
        </authorList>
    </citation>
    <scope>IDENTIFICATION</scope>
</reference>
<dbReference type="Proteomes" id="UP000050794">
    <property type="component" value="Unassembled WGS sequence"/>
</dbReference>
<accession>A0A183U9X3</accession>
<keyword evidence="1" id="KW-0812">Transmembrane</keyword>
<keyword evidence="1" id="KW-0472">Membrane</keyword>
<evidence type="ECO:0000256" key="1">
    <source>
        <dbReference type="SAM" id="Phobius"/>
    </source>
</evidence>
<proteinExistence type="predicted"/>
<organism evidence="2 3">
    <name type="scientific">Toxocara canis</name>
    <name type="common">Canine roundworm</name>
    <dbReference type="NCBI Taxonomy" id="6265"/>
    <lineage>
        <taxon>Eukaryota</taxon>
        <taxon>Metazoa</taxon>
        <taxon>Ecdysozoa</taxon>
        <taxon>Nematoda</taxon>
        <taxon>Chromadorea</taxon>
        <taxon>Rhabditida</taxon>
        <taxon>Spirurina</taxon>
        <taxon>Ascaridomorpha</taxon>
        <taxon>Ascaridoidea</taxon>
        <taxon>Toxocaridae</taxon>
        <taxon>Toxocara</taxon>
    </lineage>
</organism>